<sequence length="550" mass="59337">MLSRNGGELAANIFKSINRIMRESLAGAGKQGFQIRRLRFRRQLSIKQATPIALIKAARGNCRRRSLLLRRARHNTPGQLNNADIAPEPPDKVEASCATAASSKRDLMPTAVFSTLHFSIAITARKWNRKRMGILTKYDGQGSSMRILHTADWHIGQTLNGWSREHEHESFFANLSQLIASERIDVLLVAGDVFDGINPSGDSLRLLYRAIADCLRANPKLQIIMTAGNHDPAQRLEAPEAVLNALGVHVLGTLRRNADGVDMDRHLIPLRDASGVLRAHVLAIPFLRQADLPGLQLGATGGPEHAITTAARALHIAMTEAANIRADGLPIIAMGHLTCAGGLESEGAERRILIGGEHAVPPDIYPSALSYVALGHLHRAQSLDGGRVRYSGSPFPLSAAEIGYDHGVTLLDLNEGFTPTHIPVPREVPMYRLPASGVAPLSEVINALNALDLAADTPRNAQPFVYLSLLADQPVTQIAATLDALVSSLPIRVAGQSITKPEAIAAPSASPPSLSETNPEDLFHMAFRTSHGVDPDTMHLAAFREAFSEI</sequence>
<keyword evidence="5 7" id="KW-0378">Hydrolase</keyword>
<comment type="function">
    <text evidence="7">SbcCD cleaves DNA hairpin structures. These structures can inhibit DNA replication and are intermediates in certain DNA recombination reactions. The complex acts as a 3'-&gt;5' double strand exonuclease that can open hairpins. It also has a 5' single-strand endonuclease activity.</text>
</comment>
<reference evidence="10 11" key="1">
    <citation type="submission" date="2015-10" db="EMBL/GenBank/DDBJ databases">
        <title>Transcriptomic analysis of a linuron degrading triple-species bacterial consortium.</title>
        <authorList>
            <person name="Albers P."/>
        </authorList>
    </citation>
    <scope>NUCLEOTIDE SEQUENCE [LARGE SCALE GENOMIC DNA]</scope>
    <source>
        <strain evidence="10 11">WDL6</strain>
    </source>
</reference>
<proteinExistence type="inferred from homology"/>
<keyword evidence="4 7" id="KW-0540">Nuclease</keyword>
<dbReference type="InterPro" id="IPR026843">
    <property type="entry name" value="SbcD_C"/>
</dbReference>
<dbReference type="SUPFAM" id="SSF56300">
    <property type="entry name" value="Metallo-dependent phosphatases"/>
    <property type="match status" value="1"/>
</dbReference>
<gene>
    <name evidence="7" type="primary">sbcD</name>
    <name evidence="10" type="ORF">APY04_0205</name>
</gene>
<dbReference type="GO" id="GO:0006260">
    <property type="term" value="P:DNA replication"/>
    <property type="evidence" value="ECO:0007669"/>
    <property type="project" value="UniProtKB-KW"/>
</dbReference>
<evidence type="ECO:0000259" key="8">
    <source>
        <dbReference type="Pfam" id="PF00149"/>
    </source>
</evidence>
<evidence type="ECO:0000256" key="3">
    <source>
        <dbReference type="ARBA" id="ARBA00013365"/>
    </source>
</evidence>
<dbReference type="EMBL" id="LMTR01000015">
    <property type="protein sequence ID" value="KWT71922.1"/>
    <property type="molecule type" value="Genomic_DNA"/>
</dbReference>
<evidence type="ECO:0000256" key="2">
    <source>
        <dbReference type="ARBA" id="ARBA00011322"/>
    </source>
</evidence>
<dbReference type="GO" id="GO:0008408">
    <property type="term" value="F:3'-5' exonuclease activity"/>
    <property type="evidence" value="ECO:0007669"/>
    <property type="project" value="InterPro"/>
</dbReference>
<dbReference type="InterPro" id="IPR050535">
    <property type="entry name" value="DNA_Repair-Maintenance_Comp"/>
</dbReference>
<evidence type="ECO:0000256" key="5">
    <source>
        <dbReference type="ARBA" id="ARBA00022801"/>
    </source>
</evidence>
<dbReference type="InterPro" id="IPR041796">
    <property type="entry name" value="Mre11_N"/>
</dbReference>
<feature type="domain" description="Calcineurin-like phosphoesterase" evidence="8">
    <location>
        <begin position="145"/>
        <end position="241"/>
    </location>
</feature>
<dbReference type="PATRIC" id="fig|121290.4.peg.2851"/>
<dbReference type="Pfam" id="PF12320">
    <property type="entry name" value="SbcD_C"/>
    <property type="match status" value="1"/>
</dbReference>
<dbReference type="GO" id="GO:0004519">
    <property type="term" value="F:endonuclease activity"/>
    <property type="evidence" value="ECO:0007669"/>
    <property type="project" value="UniProtKB-KW"/>
</dbReference>
<dbReference type="InterPro" id="IPR004593">
    <property type="entry name" value="SbcD"/>
</dbReference>
<keyword evidence="7" id="KW-0255">Endonuclease</keyword>
<dbReference type="NCBIfam" id="TIGR00619">
    <property type="entry name" value="sbcd"/>
    <property type="match status" value="1"/>
</dbReference>
<evidence type="ECO:0000256" key="1">
    <source>
        <dbReference type="ARBA" id="ARBA00010555"/>
    </source>
</evidence>
<feature type="domain" description="Nuclease SbcCD subunit D C-terminal" evidence="9">
    <location>
        <begin position="428"/>
        <end position="528"/>
    </location>
</feature>
<dbReference type="Pfam" id="PF00149">
    <property type="entry name" value="Metallophos"/>
    <property type="match status" value="1"/>
</dbReference>
<accession>A0A120CY32</accession>
<comment type="caution">
    <text evidence="10">The sequence shown here is derived from an EMBL/GenBank/DDBJ whole genome shotgun (WGS) entry which is preliminary data.</text>
</comment>
<dbReference type="PANTHER" id="PTHR30337">
    <property type="entry name" value="COMPONENT OF ATP-DEPENDENT DSDNA EXONUCLEASE"/>
    <property type="match status" value="1"/>
</dbReference>
<dbReference type="InterPro" id="IPR004843">
    <property type="entry name" value="Calcineurin-like_PHP"/>
</dbReference>
<keyword evidence="7" id="KW-0233">DNA recombination</keyword>
<protein>
    <recommendedName>
        <fullName evidence="3 7">Nuclease SbcCD subunit D</fullName>
    </recommendedName>
</protein>
<keyword evidence="6 7" id="KW-0269">Exonuclease</keyword>
<evidence type="ECO:0000313" key="10">
    <source>
        <dbReference type="EMBL" id="KWT71922.1"/>
    </source>
</evidence>
<keyword evidence="11" id="KW-1185">Reference proteome</keyword>
<comment type="similarity">
    <text evidence="1 7">Belongs to the SbcD family.</text>
</comment>
<dbReference type="STRING" id="121290.APY04_0205"/>
<dbReference type="Proteomes" id="UP000059074">
    <property type="component" value="Unassembled WGS sequence"/>
</dbReference>
<dbReference type="InterPro" id="IPR029052">
    <property type="entry name" value="Metallo-depent_PP-like"/>
</dbReference>
<dbReference type="Gene3D" id="3.60.21.10">
    <property type="match status" value="1"/>
</dbReference>
<organism evidence="10 11">
    <name type="scientific">Hyphomicrobium sulfonivorans</name>
    <dbReference type="NCBI Taxonomy" id="121290"/>
    <lineage>
        <taxon>Bacteria</taxon>
        <taxon>Pseudomonadati</taxon>
        <taxon>Pseudomonadota</taxon>
        <taxon>Alphaproteobacteria</taxon>
        <taxon>Hyphomicrobiales</taxon>
        <taxon>Hyphomicrobiaceae</taxon>
        <taxon>Hyphomicrobium</taxon>
    </lineage>
</organism>
<dbReference type="AlphaFoldDB" id="A0A120CY32"/>
<keyword evidence="7" id="KW-0235">DNA replication</keyword>
<dbReference type="CDD" id="cd00840">
    <property type="entry name" value="MPP_Mre11_N"/>
    <property type="match status" value="1"/>
</dbReference>
<evidence type="ECO:0000256" key="7">
    <source>
        <dbReference type="RuleBase" id="RU363069"/>
    </source>
</evidence>
<comment type="subunit">
    <text evidence="2 7">Heterodimer of SbcC and SbcD.</text>
</comment>
<name>A0A120CY32_HYPSL</name>
<evidence type="ECO:0000256" key="4">
    <source>
        <dbReference type="ARBA" id="ARBA00022722"/>
    </source>
</evidence>
<evidence type="ECO:0000313" key="11">
    <source>
        <dbReference type="Proteomes" id="UP000059074"/>
    </source>
</evidence>
<evidence type="ECO:0000259" key="9">
    <source>
        <dbReference type="Pfam" id="PF12320"/>
    </source>
</evidence>
<dbReference type="PANTHER" id="PTHR30337:SF0">
    <property type="entry name" value="NUCLEASE SBCCD SUBUNIT D"/>
    <property type="match status" value="1"/>
</dbReference>
<evidence type="ECO:0000256" key="6">
    <source>
        <dbReference type="ARBA" id="ARBA00022839"/>
    </source>
</evidence>
<dbReference type="GO" id="GO:0006310">
    <property type="term" value="P:DNA recombination"/>
    <property type="evidence" value="ECO:0007669"/>
    <property type="project" value="UniProtKB-KW"/>
</dbReference>